<dbReference type="PROSITE" id="PS50127">
    <property type="entry name" value="UBC_2"/>
    <property type="match status" value="1"/>
</dbReference>
<dbReference type="AlphaFoldDB" id="A0A5N6KB33"/>
<evidence type="ECO:0000256" key="1">
    <source>
        <dbReference type="ARBA" id="ARBA00022786"/>
    </source>
</evidence>
<proteinExistence type="predicted"/>
<evidence type="ECO:0000313" key="5">
    <source>
        <dbReference type="Proteomes" id="UP000326757"/>
    </source>
</evidence>
<sequence length="283" mass="31685">MSAVAAKNRLMAEYKGLAKEKWVNIELDEGALFKWEIGLLVINDESAFNGAYLKAEMTFTDNYPFSPPTFKFLRPIQHPNIYPDGKLCISILHPPGEDEQSGESASERWSPLQGVESVLRSILLLLDDPEINSPANVDAGVLYRDNREKYNQKAKETVAASKQDIPADFEMPTTLEVAPPAKPVNDDAFWVESDEEDDFGASDSSGEDFGMEDGDEEEDGEEQEEEEVCKVKLWSKLSIDGGSSYFILQHSIAMVRSVYMDGRKDQCRYAHKAYEMLFTLGGS</sequence>
<dbReference type="FunFam" id="3.10.110.10:FF:000063">
    <property type="entry name" value="CDC34p Ubiquitin-conjugating enzyme (E2)"/>
    <property type="match status" value="1"/>
</dbReference>
<keyword evidence="1" id="KW-0833">Ubl conjugation pathway</keyword>
<protein>
    <recommendedName>
        <fullName evidence="3">UBC core domain-containing protein</fullName>
    </recommendedName>
</protein>
<evidence type="ECO:0000256" key="2">
    <source>
        <dbReference type="SAM" id="MobiDB-lite"/>
    </source>
</evidence>
<evidence type="ECO:0000259" key="3">
    <source>
        <dbReference type="PROSITE" id="PS50127"/>
    </source>
</evidence>
<reference evidence="4 5" key="1">
    <citation type="submission" date="2019-06" db="EMBL/GenBank/DDBJ databases">
        <title>Genome Sequence of the Brown Rot Fungal Pathogen Monilinia laxa.</title>
        <authorList>
            <person name="De Miccolis Angelini R.M."/>
            <person name="Landi L."/>
            <person name="Abate D."/>
            <person name="Pollastro S."/>
            <person name="Romanazzi G."/>
            <person name="Faretra F."/>
        </authorList>
    </citation>
    <scope>NUCLEOTIDE SEQUENCE [LARGE SCALE GENOMIC DNA]</scope>
    <source>
        <strain evidence="4 5">Mlax316</strain>
    </source>
</reference>
<organism evidence="4 5">
    <name type="scientific">Monilinia laxa</name>
    <name type="common">Brown rot fungus</name>
    <name type="synonym">Sclerotinia laxa</name>
    <dbReference type="NCBI Taxonomy" id="61186"/>
    <lineage>
        <taxon>Eukaryota</taxon>
        <taxon>Fungi</taxon>
        <taxon>Dikarya</taxon>
        <taxon>Ascomycota</taxon>
        <taxon>Pezizomycotina</taxon>
        <taxon>Leotiomycetes</taxon>
        <taxon>Helotiales</taxon>
        <taxon>Sclerotiniaceae</taxon>
        <taxon>Monilinia</taxon>
    </lineage>
</organism>
<feature type="domain" description="UBC core" evidence="3">
    <location>
        <begin position="5"/>
        <end position="163"/>
    </location>
</feature>
<dbReference type="CDD" id="cd23811">
    <property type="entry name" value="UBCc_ScCDC34-like"/>
    <property type="match status" value="1"/>
</dbReference>
<name>A0A5N6KB33_MONLA</name>
<dbReference type="InterPro" id="IPR000608">
    <property type="entry name" value="UBC"/>
</dbReference>
<feature type="region of interest" description="Disordered" evidence="2">
    <location>
        <begin position="195"/>
        <end position="226"/>
    </location>
</feature>
<keyword evidence="5" id="KW-1185">Reference proteome</keyword>
<dbReference type="SUPFAM" id="SSF54495">
    <property type="entry name" value="UBC-like"/>
    <property type="match status" value="1"/>
</dbReference>
<dbReference type="SMART" id="SM00212">
    <property type="entry name" value="UBCc"/>
    <property type="match status" value="1"/>
</dbReference>
<dbReference type="PANTHER" id="PTHR24067">
    <property type="entry name" value="UBIQUITIN-CONJUGATING ENZYME E2"/>
    <property type="match status" value="1"/>
</dbReference>
<evidence type="ECO:0000313" key="4">
    <source>
        <dbReference type="EMBL" id="KAB8300322.1"/>
    </source>
</evidence>
<dbReference type="InterPro" id="IPR050113">
    <property type="entry name" value="Ub_conjugating_enzyme"/>
</dbReference>
<comment type="caution">
    <text evidence="4">The sequence shown here is derived from an EMBL/GenBank/DDBJ whole genome shotgun (WGS) entry which is preliminary data.</text>
</comment>
<dbReference type="EMBL" id="VIGI01000005">
    <property type="protein sequence ID" value="KAB8300322.1"/>
    <property type="molecule type" value="Genomic_DNA"/>
</dbReference>
<accession>A0A5N6KB33</accession>
<dbReference type="Gene3D" id="3.10.110.10">
    <property type="entry name" value="Ubiquitin Conjugating Enzyme"/>
    <property type="match status" value="1"/>
</dbReference>
<dbReference type="OrthoDB" id="19692at2759"/>
<gene>
    <name evidence="4" type="ORF">EYC80_000512</name>
</gene>
<dbReference type="Pfam" id="PF00179">
    <property type="entry name" value="UQ_con"/>
    <property type="match status" value="1"/>
</dbReference>
<dbReference type="InterPro" id="IPR016135">
    <property type="entry name" value="UBQ-conjugating_enzyme/RWD"/>
</dbReference>
<dbReference type="Proteomes" id="UP000326757">
    <property type="component" value="Unassembled WGS sequence"/>
</dbReference>